<dbReference type="SUPFAM" id="SSF52047">
    <property type="entry name" value="RNI-like"/>
    <property type="match status" value="1"/>
</dbReference>
<keyword evidence="1" id="KW-0343">GTPase activation</keyword>
<keyword evidence="2" id="KW-0433">Leucine-rich repeat</keyword>
<dbReference type="GO" id="GO:0031267">
    <property type="term" value="F:small GTPase binding"/>
    <property type="evidence" value="ECO:0007669"/>
    <property type="project" value="TreeGrafter"/>
</dbReference>
<name>A0A1R2CPW5_9CILI</name>
<proteinExistence type="predicted"/>
<accession>A0A1R2CPW5</accession>
<dbReference type="GO" id="GO:0005096">
    <property type="term" value="F:GTPase activator activity"/>
    <property type="evidence" value="ECO:0007669"/>
    <property type="project" value="UniProtKB-KW"/>
</dbReference>
<reference evidence="4 5" key="1">
    <citation type="submission" date="2016-11" db="EMBL/GenBank/DDBJ databases">
        <title>The macronuclear genome of Stentor coeruleus: a giant cell with tiny introns.</title>
        <authorList>
            <person name="Slabodnick M."/>
            <person name="Ruby J.G."/>
            <person name="Reiff S.B."/>
            <person name="Swart E.C."/>
            <person name="Gosai S."/>
            <person name="Prabakaran S."/>
            <person name="Witkowska E."/>
            <person name="Larue G.E."/>
            <person name="Fisher S."/>
            <person name="Freeman R.M."/>
            <person name="Gunawardena J."/>
            <person name="Chu W."/>
            <person name="Stover N.A."/>
            <person name="Gregory B.D."/>
            <person name="Nowacki M."/>
            <person name="Derisi J."/>
            <person name="Roy S.W."/>
            <person name="Marshall W.F."/>
            <person name="Sood P."/>
        </authorList>
    </citation>
    <scope>NUCLEOTIDE SEQUENCE [LARGE SCALE GENOMIC DNA]</scope>
    <source>
        <strain evidence="4">WM001</strain>
    </source>
</reference>
<dbReference type="SMART" id="SM00368">
    <property type="entry name" value="LRR_RI"/>
    <property type="match status" value="4"/>
</dbReference>
<dbReference type="EMBL" id="MPUH01000090">
    <property type="protein sequence ID" value="OMJ91044.1"/>
    <property type="molecule type" value="Genomic_DNA"/>
</dbReference>
<sequence>MGVGCCMKFDSKNNNMLTIQKIQKENSLKELILYYKSNKSFMNQKVRVIFKQICKSGKYYPDTLNLNFVSFSKMRTEYLLHLLPYLENLKVLKLWKAGLGSEGMKIVARDLGIISNLETLSLEENFIGPNGCMYLASSLEKLHKLRNLWLHINDIGPIGICCICDVISNMPLLEKIGLDENSIENKGAVKIMNALKGLKNIKILGLGYNAISEEVALSLVRNLSGIKFEKIILAGNGISEGTLKLMKILLPETIIVV</sequence>
<evidence type="ECO:0000256" key="1">
    <source>
        <dbReference type="ARBA" id="ARBA00022468"/>
    </source>
</evidence>
<dbReference type="GO" id="GO:0005634">
    <property type="term" value="C:nucleus"/>
    <property type="evidence" value="ECO:0007669"/>
    <property type="project" value="TreeGrafter"/>
</dbReference>
<evidence type="ECO:0000256" key="2">
    <source>
        <dbReference type="ARBA" id="ARBA00022614"/>
    </source>
</evidence>
<dbReference type="Proteomes" id="UP000187209">
    <property type="component" value="Unassembled WGS sequence"/>
</dbReference>
<organism evidence="4 5">
    <name type="scientific">Stentor coeruleus</name>
    <dbReference type="NCBI Taxonomy" id="5963"/>
    <lineage>
        <taxon>Eukaryota</taxon>
        <taxon>Sar</taxon>
        <taxon>Alveolata</taxon>
        <taxon>Ciliophora</taxon>
        <taxon>Postciliodesmatophora</taxon>
        <taxon>Heterotrichea</taxon>
        <taxon>Heterotrichida</taxon>
        <taxon>Stentoridae</taxon>
        <taxon>Stentor</taxon>
    </lineage>
</organism>
<keyword evidence="5" id="KW-1185">Reference proteome</keyword>
<evidence type="ECO:0000313" key="5">
    <source>
        <dbReference type="Proteomes" id="UP000187209"/>
    </source>
</evidence>
<dbReference type="GO" id="GO:0006913">
    <property type="term" value="P:nucleocytoplasmic transport"/>
    <property type="evidence" value="ECO:0007669"/>
    <property type="project" value="TreeGrafter"/>
</dbReference>
<evidence type="ECO:0000256" key="3">
    <source>
        <dbReference type="ARBA" id="ARBA00022737"/>
    </source>
</evidence>
<protein>
    <submittedName>
        <fullName evidence="4">Uncharacterized protein</fullName>
    </submittedName>
</protein>
<dbReference type="InterPro" id="IPR027038">
    <property type="entry name" value="RanGap"/>
</dbReference>
<dbReference type="InterPro" id="IPR032675">
    <property type="entry name" value="LRR_dom_sf"/>
</dbReference>
<dbReference type="Gene3D" id="3.80.10.10">
    <property type="entry name" value="Ribonuclease Inhibitor"/>
    <property type="match status" value="1"/>
</dbReference>
<dbReference type="PANTHER" id="PTHR24113">
    <property type="entry name" value="RAN GTPASE-ACTIVATING PROTEIN 1"/>
    <property type="match status" value="1"/>
</dbReference>
<comment type="caution">
    <text evidence="4">The sequence shown here is derived from an EMBL/GenBank/DDBJ whole genome shotgun (WGS) entry which is preliminary data.</text>
</comment>
<gene>
    <name evidence="4" type="ORF">SteCoe_6511</name>
</gene>
<dbReference type="PANTHER" id="PTHR24113:SF12">
    <property type="entry name" value="RAN GTPASE-ACTIVATING PROTEIN 1"/>
    <property type="match status" value="1"/>
</dbReference>
<dbReference type="GO" id="GO:0005829">
    <property type="term" value="C:cytosol"/>
    <property type="evidence" value="ECO:0007669"/>
    <property type="project" value="TreeGrafter"/>
</dbReference>
<dbReference type="OrthoDB" id="433359at2759"/>
<dbReference type="AlphaFoldDB" id="A0A1R2CPW5"/>
<keyword evidence="3" id="KW-0677">Repeat</keyword>
<dbReference type="GO" id="GO:0048471">
    <property type="term" value="C:perinuclear region of cytoplasm"/>
    <property type="evidence" value="ECO:0007669"/>
    <property type="project" value="TreeGrafter"/>
</dbReference>
<evidence type="ECO:0000313" key="4">
    <source>
        <dbReference type="EMBL" id="OMJ91044.1"/>
    </source>
</evidence>